<name>A0AAV4PBE1_9ARAC</name>
<organism evidence="2 3">
    <name type="scientific">Caerostris darwini</name>
    <dbReference type="NCBI Taxonomy" id="1538125"/>
    <lineage>
        <taxon>Eukaryota</taxon>
        <taxon>Metazoa</taxon>
        <taxon>Ecdysozoa</taxon>
        <taxon>Arthropoda</taxon>
        <taxon>Chelicerata</taxon>
        <taxon>Arachnida</taxon>
        <taxon>Araneae</taxon>
        <taxon>Araneomorphae</taxon>
        <taxon>Entelegynae</taxon>
        <taxon>Araneoidea</taxon>
        <taxon>Araneidae</taxon>
        <taxon>Caerostris</taxon>
    </lineage>
</organism>
<accession>A0AAV4PBE1</accession>
<sequence>MRHINSPFFKDRRGRSNRISTQQRLRAKSLTATVPGLFHCGIRTIKTGDRRGGGLSVSLEIKIKRIDNEKGKGVDIGYWKRSLWSEES</sequence>
<gene>
    <name evidence="2" type="ORF">CDAR_204821</name>
</gene>
<evidence type="ECO:0000313" key="3">
    <source>
        <dbReference type="Proteomes" id="UP001054837"/>
    </source>
</evidence>
<protein>
    <submittedName>
        <fullName evidence="2">Uncharacterized protein</fullName>
    </submittedName>
</protein>
<evidence type="ECO:0000313" key="2">
    <source>
        <dbReference type="EMBL" id="GIX94682.1"/>
    </source>
</evidence>
<evidence type="ECO:0000256" key="1">
    <source>
        <dbReference type="SAM" id="MobiDB-lite"/>
    </source>
</evidence>
<comment type="caution">
    <text evidence="2">The sequence shown here is derived from an EMBL/GenBank/DDBJ whole genome shotgun (WGS) entry which is preliminary data.</text>
</comment>
<keyword evidence="3" id="KW-1185">Reference proteome</keyword>
<dbReference type="EMBL" id="BPLQ01002630">
    <property type="protein sequence ID" value="GIX94682.1"/>
    <property type="molecule type" value="Genomic_DNA"/>
</dbReference>
<proteinExistence type="predicted"/>
<dbReference type="Proteomes" id="UP001054837">
    <property type="component" value="Unassembled WGS sequence"/>
</dbReference>
<dbReference type="AlphaFoldDB" id="A0AAV4PBE1"/>
<feature type="region of interest" description="Disordered" evidence="1">
    <location>
        <begin position="1"/>
        <end position="25"/>
    </location>
</feature>
<reference evidence="2 3" key="1">
    <citation type="submission" date="2021-06" db="EMBL/GenBank/DDBJ databases">
        <title>Caerostris darwini draft genome.</title>
        <authorList>
            <person name="Kono N."/>
            <person name="Arakawa K."/>
        </authorList>
    </citation>
    <scope>NUCLEOTIDE SEQUENCE [LARGE SCALE GENOMIC DNA]</scope>
</reference>